<evidence type="ECO:0000313" key="2">
    <source>
        <dbReference type="Proteomes" id="UP001612741"/>
    </source>
</evidence>
<dbReference type="Gene3D" id="1.20.1440.30">
    <property type="entry name" value="Biosynthetic Protein domain"/>
    <property type="match status" value="1"/>
</dbReference>
<comment type="caution">
    <text evidence="1">The sequence shown here is derived from an EMBL/GenBank/DDBJ whole genome shotgun (WGS) entry which is preliminary data.</text>
</comment>
<gene>
    <name evidence="1" type="ORF">ACIBG2_11900</name>
</gene>
<proteinExistence type="predicted"/>
<organism evidence="1 2">
    <name type="scientific">Nonomuraea typhae</name>
    <dbReference type="NCBI Taxonomy" id="2603600"/>
    <lineage>
        <taxon>Bacteria</taxon>
        <taxon>Bacillati</taxon>
        <taxon>Actinomycetota</taxon>
        <taxon>Actinomycetes</taxon>
        <taxon>Streptosporangiales</taxon>
        <taxon>Streptosporangiaceae</taxon>
        <taxon>Nonomuraea</taxon>
    </lineage>
</organism>
<evidence type="ECO:0000313" key="1">
    <source>
        <dbReference type="EMBL" id="MFI6498086.1"/>
    </source>
</evidence>
<dbReference type="Gene3D" id="3.40.1660.10">
    <property type="entry name" value="EreA-like (biosynthetic domain)"/>
    <property type="match status" value="1"/>
</dbReference>
<dbReference type="InterPro" id="IPR052036">
    <property type="entry name" value="Hydrolase/PRTase-associated"/>
</dbReference>
<dbReference type="InterPro" id="IPR007815">
    <property type="entry name" value="Emycin_Estase"/>
</dbReference>
<reference evidence="1 2" key="1">
    <citation type="submission" date="2024-10" db="EMBL/GenBank/DDBJ databases">
        <title>The Natural Products Discovery Center: Release of the First 8490 Sequenced Strains for Exploring Actinobacteria Biosynthetic Diversity.</title>
        <authorList>
            <person name="Kalkreuter E."/>
            <person name="Kautsar S.A."/>
            <person name="Yang D."/>
            <person name="Bader C.D."/>
            <person name="Teijaro C.N."/>
            <person name="Fluegel L."/>
            <person name="Davis C.M."/>
            <person name="Simpson J.R."/>
            <person name="Lauterbach L."/>
            <person name="Steele A.D."/>
            <person name="Gui C."/>
            <person name="Meng S."/>
            <person name="Li G."/>
            <person name="Viehrig K."/>
            <person name="Ye F."/>
            <person name="Su P."/>
            <person name="Kiefer A.F."/>
            <person name="Nichols A."/>
            <person name="Cepeda A.J."/>
            <person name="Yan W."/>
            <person name="Fan B."/>
            <person name="Jiang Y."/>
            <person name="Adhikari A."/>
            <person name="Zheng C.-J."/>
            <person name="Schuster L."/>
            <person name="Cowan T.M."/>
            <person name="Smanski M.J."/>
            <person name="Chevrette M.G."/>
            <person name="De Carvalho L.P.S."/>
            <person name="Shen B."/>
        </authorList>
    </citation>
    <scope>NUCLEOTIDE SEQUENCE [LARGE SCALE GENOMIC DNA]</scope>
    <source>
        <strain evidence="1 2">NPDC050545</strain>
    </source>
</reference>
<keyword evidence="2" id="KW-1185">Reference proteome</keyword>
<dbReference type="Gene3D" id="3.30.1870.10">
    <property type="entry name" value="EreA-like, domain 2"/>
    <property type="match status" value="1"/>
</dbReference>
<dbReference type="Pfam" id="PF05139">
    <property type="entry name" value="Erythro_esteras"/>
    <property type="match status" value="1"/>
</dbReference>
<dbReference type="PANTHER" id="PTHR31299">
    <property type="entry name" value="ESTERASE, PUTATIVE (AFU_ORTHOLOGUE AFUA_1G05850)-RELATED"/>
    <property type="match status" value="1"/>
</dbReference>
<dbReference type="Proteomes" id="UP001612741">
    <property type="component" value="Unassembled WGS sequence"/>
</dbReference>
<name>A0ABW7YQX7_9ACTN</name>
<dbReference type="PANTHER" id="PTHR31299:SF0">
    <property type="entry name" value="ESTERASE, PUTATIVE (AFU_ORTHOLOGUE AFUA_1G05850)-RELATED"/>
    <property type="match status" value="1"/>
</dbReference>
<dbReference type="SUPFAM" id="SSF159501">
    <property type="entry name" value="EreA/ChaN-like"/>
    <property type="match status" value="1"/>
</dbReference>
<accession>A0ABW7YQX7</accession>
<dbReference type="EMBL" id="JBITGY010000003">
    <property type="protein sequence ID" value="MFI6498086.1"/>
    <property type="molecule type" value="Genomic_DNA"/>
</dbReference>
<dbReference type="RefSeq" id="WP_397081346.1">
    <property type="nucleotide sequence ID" value="NZ_JBITGY010000003.1"/>
</dbReference>
<dbReference type="CDD" id="cd14728">
    <property type="entry name" value="Ere-like"/>
    <property type="match status" value="1"/>
</dbReference>
<sequence>MTTTTLRHWTDENALPLTTTDPALALTDLEPLEAMLAGARIVGVGEPTRAAHEVATQGHRVLRLLVENLGFRVLAIQDDETVVERVDAYIRGGEGTARAVLADLWTPWRTAETLAVLEWARAFNLKHPSDPLRMVGLEPVAARASDYRAVLDHVAGDLLDELRGHYDTIVTAHEVPEHVQRARGTHPGRPFAEHARDAYDLVASLAVPGAVLEKAKLILDWHTGSFAGGGFDYAVTRRRSVARLTSLLESTDTKIVYWEGMAYTANAALLVPAALLEPFRTVGNELRAQLGGGYFSLLIGFAGGDVSGLHPGQRVPAPMAGSADAVLTSAGPERYLLDLRAPRPEPVGEWLRGPHKLRVIGGIYDAADDSGHYLTTGPLDEWFDAVLQVGAVTPTTLL</sequence>
<protein>
    <submittedName>
        <fullName evidence="1">Erythromycin esterase family protein</fullName>
    </submittedName>
</protein>